<dbReference type="PANTHER" id="PTHR10794">
    <property type="entry name" value="ABHYDROLASE DOMAIN-CONTAINING PROTEIN"/>
    <property type="match status" value="1"/>
</dbReference>
<dbReference type="GO" id="GO:0034338">
    <property type="term" value="F:short-chain carboxylesterase activity"/>
    <property type="evidence" value="ECO:0000318"/>
    <property type="project" value="GO_Central"/>
</dbReference>
<reference evidence="2" key="2">
    <citation type="submission" date="2019-01" db="UniProtKB">
        <authorList>
            <consortium name="EnsemblPlants"/>
        </authorList>
    </citation>
    <scope>IDENTIFICATION</scope>
    <source>
        <strain evidence="2">cv. Heinz 1706</strain>
    </source>
</reference>
<dbReference type="GO" id="GO:0006629">
    <property type="term" value="P:lipid metabolic process"/>
    <property type="evidence" value="ECO:0000318"/>
    <property type="project" value="GO_Central"/>
</dbReference>
<dbReference type="InterPro" id="IPR029058">
    <property type="entry name" value="AB_hydrolase_fold"/>
</dbReference>
<dbReference type="PANTHER" id="PTHR10794:SF84">
    <property type="entry name" value="ESTERASE_LIPASE_THIOESTERASE FAMILY PROTEIN"/>
    <property type="match status" value="1"/>
</dbReference>
<dbReference type="STRING" id="4081.A0A3Q7IRB7"/>
<keyword evidence="3" id="KW-1185">Reference proteome</keyword>
<name>A0A3Q7IRB7_SOLLC</name>
<reference evidence="2" key="1">
    <citation type="journal article" date="2012" name="Nature">
        <title>The tomato genome sequence provides insights into fleshy fruit evolution.</title>
        <authorList>
            <consortium name="Tomato Genome Consortium"/>
        </authorList>
    </citation>
    <scope>NUCLEOTIDE SEQUENCE [LARGE SCALE GENOMIC DNA]</scope>
    <source>
        <strain evidence="2">cv. Heinz 1706</strain>
    </source>
</reference>
<dbReference type="GO" id="GO:0047372">
    <property type="term" value="F:monoacylglycerol lipase activity"/>
    <property type="evidence" value="ECO:0000318"/>
    <property type="project" value="GO_Central"/>
</dbReference>
<dbReference type="InterPro" id="IPR050960">
    <property type="entry name" value="AB_hydrolase_4_sf"/>
</dbReference>
<sequence length="186" mass="21348">MQFYSVSFLRDMYEVVAHVSNRYPAANLYAIGWSLGANILVRCLGHLSLESLYNQYLRGESAESHSCLLSGAVFLSNPFNLIIADEDFHKGFNNVYDKALANFFRKIFLKHALLFEDVQGEFNISLAVNTKTVDDELRFHYKCMYTSSLYPSKSFQPFTLHCSFLFVVIYRTSDSIYRSTVHGQDS</sequence>
<evidence type="ECO:0000313" key="2">
    <source>
        <dbReference type="EnsemblPlants" id="Solyc08g083100.2.1"/>
    </source>
</evidence>
<dbReference type="Proteomes" id="UP000004994">
    <property type="component" value="Chromosome 8"/>
</dbReference>
<evidence type="ECO:0008006" key="4">
    <source>
        <dbReference type="Google" id="ProtNLM"/>
    </source>
</evidence>
<organism evidence="2">
    <name type="scientific">Solanum lycopersicum</name>
    <name type="common">Tomato</name>
    <name type="synonym">Lycopersicon esculentum</name>
    <dbReference type="NCBI Taxonomy" id="4081"/>
    <lineage>
        <taxon>Eukaryota</taxon>
        <taxon>Viridiplantae</taxon>
        <taxon>Streptophyta</taxon>
        <taxon>Embryophyta</taxon>
        <taxon>Tracheophyta</taxon>
        <taxon>Spermatophyta</taxon>
        <taxon>Magnoliopsida</taxon>
        <taxon>eudicotyledons</taxon>
        <taxon>Gunneridae</taxon>
        <taxon>Pentapetalae</taxon>
        <taxon>asterids</taxon>
        <taxon>lamiids</taxon>
        <taxon>Solanales</taxon>
        <taxon>Solanaceae</taxon>
        <taxon>Solanoideae</taxon>
        <taxon>Solaneae</taxon>
        <taxon>Solanum</taxon>
        <taxon>Solanum subgen. Lycopersicon</taxon>
    </lineage>
</organism>
<dbReference type="AlphaFoldDB" id="A0A3Q7IRB7"/>
<dbReference type="Gramene" id="Solyc08g083100.2.1">
    <property type="protein sequence ID" value="Solyc08g083100.2.1"/>
    <property type="gene ID" value="Solyc08g083100.2"/>
</dbReference>
<proteinExistence type="inferred from homology"/>
<evidence type="ECO:0000256" key="1">
    <source>
        <dbReference type="ARBA" id="ARBA00010884"/>
    </source>
</evidence>
<dbReference type="InParanoid" id="A0A3Q7IRB7"/>
<protein>
    <recommendedName>
        <fullName evidence="4">AB hydrolase-1 domain-containing protein</fullName>
    </recommendedName>
</protein>
<comment type="similarity">
    <text evidence="1">Belongs to the AB hydrolase superfamily. AB hydrolase 4 family.</text>
</comment>
<dbReference type="EnsemblPlants" id="Solyc08g083100.2.1">
    <property type="protein sequence ID" value="Solyc08g083100.2.1"/>
    <property type="gene ID" value="Solyc08g083100.2"/>
</dbReference>
<accession>A0A3Q7IRB7</accession>
<evidence type="ECO:0000313" key="3">
    <source>
        <dbReference type="Proteomes" id="UP000004994"/>
    </source>
</evidence>
<dbReference type="SUPFAM" id="SSF53474">
    <property type="entry name" value="alpha/beta-Hydrolases"/>
    <property type="match status" value="1"/>
</dbReference>